<organism evidence="10 11">
    <name type="scientific">Candidatus Nomurabacteria bacterium GW2011_GWB1_37_5</name>
    <dbReference type="NCBI Taxonomy" id="1618742"/>
    <lineage>
        <taxon>Bacteria</taxon>
        <taxon>Candidatus Nomuraibacteriota</taxon>
    </lineage>
</organism>
<keyword evidence="6" id="KW-0235">DNA replication</keyword>
<dbReference type="PANTHER" id="PTHR30478:SF0">
    <property type="entry name" value="BETA SLIDING CLAMP"/>
    <property type="match status" value="1"/>
</dbReference>
<evidence type="ECO:0000256" key="2">
    <source>
        <dbReference type="ARBA" id="ARBA00010752"/>
    </source>
</evidence>
<feature type="domain" description="DNA polymerase III beta sliding clamp N-terminal" evidence="9">
    <location>
        <begin position="1"/>
        <end position="119"/>
    </location>
</feature>
<evidence type="ECO:0000256" key="3">
    <source>
        <dbReference type="ARBA" id="ARBA00022490"/>
    </source>
</evidence>
<accession>A0A0G0H119</accession>
<dbReference type="SUPFAM" id="SSF55979">
    <property type="entry name" value="DNA clamp"/>
    <property type="match status" value="1"/>
</dbReference>
<dbReference type="PANTHER" id="PTHR30478">
    <property type="entry name" value="DNA POLYMERASE III SUBUNIT BETA"/>
    <property type="match status" value="1"/>
</dbReference>
<dbReference type="Gene3D" id="3.10.150.10">
    <property type="entry name" value="DNA Polymerase III, subunit A, domain 2"/>
    <property type="match status" value="1"/>
</dbReference>
<keyword evidence="4" id="KW-0808">Transferase</keyword>
<evidence type="ECO:0000256" key="6">
    <source>
        <dbReference type="ARBA" id="ARBA00022705"/>
    </source>
</evidence>
<evidence type="ECO:0000259" key="9">
    <source>
        <dbReference type="Pfam" id="PF00712"/>
    </source>
</evidence>
<dbReference type="Pfam" id="PF00712">
    <property type="entry name" value="DNA_pol3_beta"/>
    <property type="match status" value="1"/>
</dbReference>
<reference evidence="10 11" key="1">
    <citation type="journal article" date="2015" name="Nature">
        <title>rRNA introns, odd ribosomes, and small enigmatic genomes across a large radiation of phyla.</title>
        <authorList>
            <person name="Brown C.T."/>
            <person name="Hug L.A."/>
            <person name="Thomas B.C."/>
            <person name="Sharon I."/>
            <person name="Castelle C.J."/>
            <person name="Singh A."/>
            <person name="Wilkins M.J."/>
            <person name="Williams K.H."/>
            <person name="Banfield J.F."/>
        </authorList>
    </citation>
    <scope>NUCLEOTIDE SEQUENCE [LARGE SCALE GENOMIC DNA]</scope>
</reference>
<dbReference type="GO" id="GO:0008408">
    <property type="term" value="F:3'-5' exonuclease activity"/>
    <property type="evidence" value="ECO:0007669"/>
    <property type="project" value="InterPro"/>
</dbReference>
<dbReference type="GO" id="GO:0005737">
    <property type="term" value="C:cytoplasm"/>
    <property type="evidence" value="ECO:0007669"/>
    <property type="project" value="UniProtKB-SubCell"/>
</dbReference>
<comment type="subcellular location">
    <subcellularLocation>
        <location evidence="1">Cytoplasm</location>
    </subcellularLocation>
</comment>
<evidence type="ECO:0000313" key="10">
    <source>
        <dbReference type="EMBL" id="KKQ35882.1"/>
    </source>
</evidence>
<dbReference type="Proteomes" id="UP000033876">
    <property type="component" value="Unassembled WGS sequence"/>
</dbReference>
<keyword evidence="8" id="KW-0238">DNA-binding</keyword>
<proteinExistence type="inferred from homology"/>
<dbReference type="InterPro" id="IPR001001">
    <property type="entry name" value="DNA_polIII_beta"/>
</dbReference>
<comment type="similarity">
    <text evidence="2">Belongs to the beta sliding clamp family.</text>
</comment>
<evidence type="ECO:0000256" key="4">
    <source>
        <dbReference type="ARBA" id="ARBA00022679"/>
    </source>
</evidence>
<dbReference type="GO" id="GO:0003677">
    <property type="term" value="F:DNA binding"/>
    <property type="evidence" value="ECO:0007669"/>
    <property type="project" value="UniProtKB-KW"/>
</dbReference>
<sequence>MKFECSSEKLKNALIKAERITAKNPSLPILDSLLLIASNKVIRIRSTNLSLGIEIEIPANIIKEGVVAVRGDIFSNIFSNLPKDEKIKIELINDNLSINTTNSSTLIKSYPSDDFPTIPKITENSFNIES</sequence>
<gene>
    <name evidence="10" type="ORF">US50_C0003G0002</name>
</gene>
<protein>
    <submittedName>
        <fullName evidence="10">Polymerase III subunit beta protein</fullName>
    </submittedName>
</protein>
<name>A0A0G0H119_9BACT</name>
<evidence type="ECO:0000256" key="7">
    <source>
        <dbReference type="ARBA" id="ARBA00022932"/>
    </source>
</evidence>
<dbReference type="GO" id="GO:0006271">
    <property type="term" value="P:DNA strand elongation involved in DNA replication"/>
    <property type="evidence" value="ECO:0007669"/>
    <property type="project" value="TreeGrafter"/>
</dbReference>
<dbReference type="CDD" id="cd00140">
    <property type="entry name" value="beta_clamp"/>
    <property type="match status" value="1"/>
</dbReference>
<dbReference type="AlphaFoldDB" id="A0A0G0H119"/>
<keyword evidence="7" id="KW-0239">DNA-directed DNA polymerase</keyword>
<comment type="caution">
    <text evidence="10">The sequence shown here is derived from an EMBL/GenBank/DDBJ whole genome shotgun (WGS) entry which is preliminary data.</text>
</comment>
<dbReference type="EMBL" id="LBTF01000003">
    <property type="protein sequence ID" value="KKQ35882.1"/>
    <property type="molecule type" value="Genomic_DNA"/>
</dbReference>
<evidence type="ECO:0000256" key="8">
    <source>
        <dbReference type="ARBA" id="ARBA00023125"/>
    </source>
</evidence>
<keyword evidence="5" id="KW-0548">Nucleotidyltransferase</keyword>
<evidence type="ECO:0000313" key="11">
    <source>
        <dbReference type="Proteomes" id="UP000033876"/>
    </source>
</evidence>
<dbReference type="GO" id="GO:0003887">
    <property type="term" value="F:DNA-directed DNA polymerase activity"/>
    <property type="evidence" value="ECO:0007669"/>
    <property type="project" value="UniProtKB-KW"/>
</dbReference>
<evidence type="ECO:0000256" key="1">
    <source>
        <dbReference type="ARBA" id="ARBA00004496"/>
    </source>
</evidence>
<keyword evidence="3" id="KW-0963">Cytoplasm</keyword>
<dbReference type="InterPro" id="IPR022634">
    <property type="entry name" value="DNA_polIII_beta_N"/>
</dbReference>
<evidence type="ECO:0000256" key="5">
    <source>
        <dbReference type="ARBA" id="ARBA00022695"/>
    </source>
</evidence>
<dbReference type="GO" id="GO:0009360">
    <property type="term" value="C:DNA polymerase III complex"/>
    <property type="evidence" value="ECO:0007669"/>
    <property type="project" value="InterPro"/>
</dbReference>
<dbReference type="InterPro" id="IPR046938">
    <property type="entry name" value="DNA_clamp_sf"/>
</dbReference>